<dbReference type="Gene3D" id="3.30.420.150">
    <property type="entry name" value="Exopolyphosphatase. Domain 2"/>
    <property type="match status" value="1"/>
</dbReference>
<dbReference type="PANTHER" id="PTHR30005">
    <property type="entry name" value="EXOPOLYPHOSPHATASE"/>
    <property type="match status" value="1"/>
</dbReference>
<dbReference type="InterPro" id="IPR048950">
    <property type="entry name" value="Ppx_GppA_C"/>
</dbReference>
<dbReference type="EMBL" id="AP012157">
    <property type="protein sequence ID" value="BAK17599.1"/>
    <property type="molecule type" value="Genomic_DNA"/>
</dbReference>
<dbReference type="SUPFAM" id="SSF109604">
    <property type="entry name" value="HD-domain/PDEase-like"/>
    <property type="match status" value="1"/>
</dbReference>
<dbReference type="InterPro" id="IPR043129">
    <property type="entry name" value="ATPase_NBD"/>
</dbReference>
<evidence type="ECO:0000313" key="4">
    <source>
        <dbReference type="EMBL" id="BAK17599.1"/>
    </source>
</evidence>
<dbReference type="STRING" id="1002809.SSIL_3176"/>
<proteinExistence type="inferred from homology"/>
<keyword evidence="5" id="KW-1185">Reference proteome</keyword>
<evidence type="ECO:0000256" key="1">
    <source>
        <dbReference type="ARBA" id="ARBA00007125"/>
    </source>
</evidence>
<dbReference type="Gene3D" id="1.10.3210.10">
    <property type="entry name" value="Hypothetical protein af1432"/>
    <property type="match status" value="1"/>
</dbReference>
<dbReference type="eggNOG" id="COG0248">
    <property type="taxonomic scope" value="Bacteria"/>
</dbReference>
<dbReference type="HOGENOM" id="CLU_025908_4_2_9"/>
<dbReference type="SUPFAM" id="SSF53067">
    <property type="entry name" value="Actin-like ATPase domain"/>
    <property type="match status" value="2"/>
</dbReference>
<dbReference type="KEGG" id="siv:SSIL_3176"/>
<accession>F2F834</accession>
<feature type="domain" description="Ppx/GppA phosphatase N-terminal" evidence="2">
    <location>
        <begin position="37"/>
        <end position="308"/>
    </location>
</feature>
<dbReference type="AlphaFoldDB" id="F2F834"/>
<evidence type="ECO:0000259" key="3">
    <source>
        <dbReference type="Pfam" id="PF21447"/>
    </source>
</evidence>
<organism evidence="4 5">
    <name type="scientific">Solibacillus silvestris (strain StLB046)</name>
    <name type="common">Bacillus silvestris</name>
    <dbReference type="NCBI Taxonomy" id="1002809"/>
    <lineage>
        <taxon>Bacteria</taxon>
        <taxon>Bacillati</taxon>
        <taxon>Bacillota</taxon>
        <taxon>Bacilli</taxon>
        <taxon>Bacillales</taxon>
        <taxon>Caryophanaceae</taxon>
        <taxon>Solibacillus</taxon>
    </lineage>
</organism>
<dbReference type="Pfam" id="PF21447">
    <property type="entry name" value="Ppx-GppA_III"/>
    <property type="match status" value="1"/>
</dbReference>
<dbReference type="Gene3D" id="3.30.420.40">
    <property type="match status" value="1"/>
</dbReference>
<dbReference type="Proteomes" id="UP000006691">
    <property type="component" value="Chromosome"/>
</dbReference>
<reference evidence="4 5" key="2">
    <citation type="journal article" date="2012" name="J. Biosci. Bioeng.">
        <title>Complete genome sequence and characterization of the N-acylhomoserine lactone-degrading gene of the potato leaf-associated Solibacillus silvestris.</title>
        <authorList>
            <person name="Morohoshi T."/>
            <person name="Tominaga Y."/>
            <person name="Someya N."/>
            <person name="Ikeda T."/>
        </authorList>
    </citation>
    <scope>NUCLEOTIDE SEQUENCE [LARGE SCALE GENOMIC DNA]</scope>
    <source>
        <strain evidence="4 5">StLB046</strain>
    </source>
</reference>
<dbReference type="InterPro" id="IPR003695">
    <property type="entry name" value="Ppx_GppA_N"/>
</dbReference>
<dbReference type="PATRIC" id="fig|1002809.3.peg.3206"/>
<name>F2F834_SOLSS</name>
<comment type="similarity">
    <text evidence="1">Belongs to the GppA/Ppx family.</text>
</comment>
<dbReference type="Pfam" id="PF02541">
    <property type="entry name" value="Ppx-GppA"/>
    <property type="match status" value="1"/>
</dbReference>
<feature type="domain" description="Ppx/GppA phosphatase C-terminal" evidence="3">
    <location>
        <begin position="357"/>
        <end position="478"/>
    </location>
</feature>
<reference evidence="5" key="1">
    <citation type="submission" date="2011-04" db="EMBL/GenBank/DDBJ databases">
        <title>Genome sequence of Solibacillus silvestris StLB046.</title>
        <authorList>
            <person name="Morohoshi T."/>
            <person name="Someya N."/>
            <person name="Ikeda T."/>
        </authorList>
    </citation>
    <scope>NUCLEOTIDE SEQUENCE [LARGE SCALE GENOMIC DNA]</scope>
    <source>
        <strain evidence="5">StLB046</strain>
    </source>
</reference>
<gene>
    <name evidence="4" type="ordered locus">SSIL_3176</name>
</gene>
<dbReference type="PANTHER" id="PTHR30005:SF0">
    <property type="entry name" value="RETROGRADE REGULATION PROTEIN 2"/>
    <property type="match status" value="1"/>
</dbReference>
<dbReference type="InterPro" id="IPR050273">
    <property type="entry name" value="GppA/Ppx_hydrolase"/>
</dbReference>
<dbReference type="CDD" id="cd24052">
    <property type="entry name" value="ASKHA_NBD_HpPPX-GppA-like"/>
    <property type="match status" value="1"/>
</dbReference>
<evidence type="ECO:0000313" key="5">
    <source>
        <dbReference type="Proteomes" id="UP000006691"/>
    </source>
</evidence>
<dbReference type="GO" id="GO:0006357">
    <property type="term" value="P:regulation of transcription by RNA polymerase II"/>
    <property type="evidence" value="ECO:0007669"/>
    <property type="project" value="TreeGrafter"/>
</dbReference>
<sequence length="517" mass="58769">MKRIMKKIKTAIIDIGSNTIRLVLYSYNKNEGLKEFGNIKTVARLRTYLLPNGEMSEEGIQLLGETLRSFRLILADYHVTDVKAAATAAVRQAINNDKIIARMKEETGILIDILTEEEEAYYGFVAVAHSMDTPSAVTIDIGGGSTEITLFINKKLQKTISFPFGTVSLKQKFVSGPIIDKIEREKLRTFVKEQFSSLKWIVDVGLPVIAIGGSARNIAQVHQQKVGYPLSGVHQYEMTVSDLQQLRDYLTEFSYDNLRQLDGLSSDRADIIVPALEVFMELLSTVNSNSFQVSKKGLREGLIISRVLQGNPQAYDKYNVFEESGRQLALAYGRTEEEVHTLESLTEQLYRGCNNLKLFEYSEVDLQLLKKAAKVYGIGEYIELDSSSQHTFYLISNQSIPGLSHIDRVKLALLASYKNRDYFLRFARPFDSWISKEEFKKLRDFGAILKFVYALNMTKRNVVKNIALEKVNNHFQIEVLTSERAIAELAQAEKQKKHIERVFKGEVKLKFNEERQG</sequence>
<protein>
    <submittedName>
        <fullName evidence="4">Exopolyphosphatase</fullName>
    </submittedName>
</protein>
<evidence type="ECO:0000259" key="2">
    <source>
        <dbReference type="Pfam" id="PF02541"/>
    </source>
</evidence>